<proteinExistence type="predicted"/>
<dbReference type="InterPro" id="IPR046858">
    <property type="entry name" value="ChrB_N"/>
</dbReference>
<dbReference type="AlphaFoldDB" id="A0A348AJA1"/>
<gene>
    <name evidence="2" type="ORF">MAMMFC1_01820</name>
</gene>
<dbReference type="OrthoDB" id="9784302at2"/>
<dbReference type="Pfam" id="PF20229">
    <property type="entry name" value="ChrB_N"/>
    <property type="match status" value="1"/>
</dbReference>
<reference evidence="2 3" key="1">
    <citation type="journal article" date="2018" name="Int. J. Syst. Evol. Microbiol.">
        <title>Methylomusa anaerophila gen. nov., sp. nov., an anaerobic methanol-utilizing bacterium isolated from a microbial fuel cell.</title>
        <authorList>
            <person name="Amano N."/>
            <person name="Yamamuro A."/>
            <person name="Miyahara M."/>
            <person name="Kouzuma A."/>
            <person name="Abe T."/>
            <person name="Watanabe K."/>
        </authorList>
    </citation>
    <scope>NUCLEOTIDE SEQUENCE [LARGE SCALE GENOMIC DNA]</scope>
    <source>
        <strain evidence="2 3">MMFC1</strain>
    </source>
</reference>
<keyword evidence="3" id="KW-1185">Reference proteome</keyword>
<accession>A0A348AJA1</accession>
<evidence type="ECO:0000313" key="2">
    <source>
        <dbReference type="EMBL" id="BBB91149.1"/>
    </source>
</evidence>
<dbReference type="KEGG" id="mana:MAMMFC1_01820"/>
<sequence length="176" mass="20716">MRKWLVISYNLPTEPSRIRVAAWRGLRKQGAVNIQKSMWVLPFSEENYSALSLLSQELETNNGETIIMESVFIEEKYEQRVISIYNKARSLEYEEIIDKCNDFFIEIEDETNNENLTFAEAEENEEELNKLLSWFNKINARDIFGAPLRAETEEALEKCKKIFEEFSNKVFAKEII</sequence>
<dbReference type="Proteomes" id="UP000276437">
    <property type="component" value="Chromosome"/>
</dbReference>
<evidence type="ECO:0000259" key="1">
    <source>
        <dbReference type="Pfam" id="PF20229"/>
    </source>
</evidence>
<protein>
    <recommendedName>
        <fullName evidence="1">ChrB N-terminal domain-containing protein</fullName>
    </recommendedName>
</protein>
<dbReference type="RefSeq" id="WP_126308211.1">
    <property type="nucleotide sequence ID" value="NZ_AP018449.1"/>
</dbReference>
<feature type="domain" description="ChrB N-terminal" evidence="1">
    <location>
        <begin position="19"/>
        <end position="173"/>
    </location>
</feature>
<evidence type="ECO:0000313" key="3">
    <source>
        <dbReference type="Proteomes" id="UP000276437"/>
    </source>
</evidence>
<dbReference type="EMBL" id="AP018449">
    <property type="protein sequence ID" value="BBB91149.1"/>
    <property type="molecule type" value="Genomic_DNA"/>
</dbReference>
<organism evidence="2 3">
    <name type="scientific">Methylomusa anaerophila</name>
    <dbReference type="NCBI Taxonomy" id="1930071"/>
    <lineage>
        <taxon>Bacteria</taxon>
        <taxon>Bacillati</taxon>
        <taxon>Bacillota</taxon>
        <taxon>Negativicutes</taxon>
        <taxon>Selenomonadales</taxon>
        <taxon>Sporomusaceae</taxon>
        <taxon>Methylomusa</taxon>
    </lineage>
</organism>
<name>A0A348AJA1_9FIRM</name>